<proteinExistence type="predicted"/>
<protein>
    <submittedName>
        <fullName evidence="1">Uncharacterized protein</fullName>
    </submittedName>
</protein>
<dbReference type="EMBL" id="MN738956">
    <property type="protein sequence ID" value="QHT32984.1"/>
    <property type="molecule type" value="Genomic_DNA"/>
</dbReference>
<accession>A0A6C0EUY3</accession>
<reference evidence="1" key="1">
    <citation type="journal article" date="2020" name="Nature">
        <title>Giant virus diversity and host interactions through global metagenomics.</title>
        <authorList>
            <person name="Schulz F."/>
            <person name="Roux S."/>
            <person name="Paez-Espino D."/>
            <person name="Jungbluth S."/>
            <person name="Walsh D.A."/>
            <person name="Denef V.J."/>
            <person name="McMahon K.D."/>
            <person name="Konstantinidis K.T."/>
            <person name="Eloe-Fadrosh E.A."/>
            <person name="Kyrpides N.C."/>
            <person name="Woyke T."/>
        </authorList>
    </citation>
    <scope>NUCLEOTIDE SEQUENCE</scope>
    <source>
        <strain evidence="1">GVMAG-M-3300009161-34</strain>
    </source>
</reference>
<sequence length="1798" mass="198498">MTSVQFTNYTTGVPVDFISCVVYDRLDRLSIEVTLQNDYPVTYYQNDSMYVTIDTKLHGDYSTLQVYNQNIADILLANNNSGKIEIIATIPDISNILTGLNAQDEVNLKALSAQSINSGTLQYPFSEGVEFIVKIYITLSNTKYFARCPQFSYISVLPTFSDFNIKQSLDSSALLITGLNVVDCNDVKHFPESLQIIGDVIQQLTELNNDSDVVIGTLSLDNANNTNNYNSTESTMVPLNANNVPIANNGVVPLTTSSYNIPTQLNASSGISYNKTNKDVLVYSIGHSRSPVVLNYNSRATNILHLRAPVSIAGVVPHDAINNYGASDSTNMPLMTVTLNTDWTSYEPTNVTFTLVTVVNGIASAATWIFSTSTPFPYSSNGIYNINLDQMIYIGTSDSSDSATHKLDNNPSTYRLEVSAQWSNISETRTTVWNNTVGFTQDLPPVASVTAYNTWEPMSVFTSSNIVSNDIVIPRNGVTLKIVKNNMHSGNTSVRTGLDRNSGTKFRIQYIRESNFTGVTGDPWVNVPLGYMMQPFQTLAGNSLLLEGASASFNSYKNNGSNNVVGNAGLFNLPSFSGYNQDKIGTQQNPIFVYLDNQNQIYDEYANNPIRFRVRTELDSTVPGYNSLSSIYANVQTPLYMINKPIEYSWTANLVSGSVLQPYMNFSSTPNSLVLPMLVGANDVNNDQSIYYSRAYVKFAQNSALTPPLLLNYPANGPNPEFSVDLGTIVKYSVFYEYTNPNSPGAFLNGNSSLEYSVNSQGLPIRSDYRMSNDGTKYLYNYNSNSLVFRLEMNPPVVSGVPATTRLDGIEMRIKDSNGNYIQPNNNTYVKTFYNQGSSMFTTGVQRVSMAALGLVRGALYTLEFRPYRDPLVVTAINKSYALLANWYETSNFEYLTESNEEVIYSWEEIDGGEEPRMDFSSEQNPKIIIPMYTTQTRNYHSATITWLQNSYLGVTNGGPTQSVTTLEALPKFPVTLGKNIIYQVTYNYIGTDGTVTPGQTSGIFTAACQGLPVSSDFTITNHITITNHSPDYVYNNSSDELIFDLDMVPPAASLSDPNVTRIDGVELFITGVNNNEPIATFYNQVDFELTLVQVSLSGLSGLFRGNSYNMVFKPFRDYNTLSSGDKVYPASSQWYQPPPFTYLYTEVRDTPLLYSWGTDDISAQPYMDFATGELVIPLDIEQSPNYYGAYVKWYKNDNLGVNEYLSALQAKNVSLPQFPVTYGTVVIYTVTYVYLSLDGTTHIPGAESSRRSLSAQGMPIAGDFTQSSALNTAVTPNVVQYIQDNNVLFPSLIFMLNTVNTVLPSMSRIDGVILFIKEEDSISEQYVSSFTNETINSNNGQCLVAGFTADEYSLTPGNTYTLTFKGYRDRRVLNTNASYGSDDFIISDTVISTVDFVFLASPIAPISDDQTSDVKISVSNVISHNDANDKFKIVWPKSKINDVTDYLIYKVTPLADNVPESRTLVATNPANAFPSTISSYYYEAPIPSTSQKLTYDIQKSYNGRLSEFTRISFPVGKLRTNSATITILKQDNSNILLELEDAAMELITELILLDVMVLDNNSKLFPFTHNNGKKNPSGKQNILTIPELYDLGISLLLQQVHQIEWFYSINGSISPKNLDTSYGPPVTFVYASRPDISFKDKSNINSNVVQYNGRTAIKLNLNASMGDGASGLITPSLRGAIAVFASDTTTVISSTQVQGSENIVVFNPPVNGVLQKNTTYSATADYSSPVLALAVSNLTNNYNSEFQLRTGDLSEHDTSYIIFPVGGGGYVSGYDINLLLIASNDYGVDTYAKSFFF</sequence>
<organism evidence="1">
    <name type="scientific">viral metagenome</name>
    <dbReference type="NCBI Taxonomy" id="1070528"/>
    <lineage>
        <taxon>unclassified sequences</taxon>
        <taxon>metagenomes</taxon>
        <taxon>organismal metagenomes</taxon>
    </lineage>
</organism>
<name>A0A6C0EUY3_9ZZZZ</name>
<evidence type="ECO:0000313" key="1">
    <source>
        <dbReference type="EMBL" id="QHT32984.1"/>
    </source>
</evidence>